<dbReference type="Proteomes" id="UP000287872">
    <property type="component" value="Unassembled WGS sequence"/>
</dbReference>
<proteinExistence type="predicted"/>
<reference evidence="1 2" key="1">
    <citation type="submission" date="2018-11" db="EMBL/GenBank/DDBJ databases">
        <title>Genome sequencing and assembly of Clostridium tagluense strain A121.</title>
        <authorList>
            <person name="Murakami T."/>
            <person name="Segawa T."/>
            <person name="Shcherbakova V.A."/>
            <person name="Mori H."/>
            <person name="Yoshimura Y."/>
        </authorList>
    </citation>
    <scope>NUCLEOTIDE SEQUENCE [LARGE SCALE GENOMIC DNA]</scope>
    <source>
        <strain evidence="1 2">A121</strain>
    </source>
</reference>
<dbReference type="OrthoDB" id="1839890at2"/>
<evidence type="ECO:0000313" key="1">
    <source>
        <dbReference type="EMBL" id="GCD11769.1"/>
    </source>
</evidence>
<dbReference type="AlphaFoldDB" id="A0A401UQF7"/>
<protein>
    <submittedName>
        <fullName evidence="1">Uncharacterized protein</fullName>
    </submittedName>
</protein>
<name>A0A401UQF7_9CLOT</name>
<evidence type="ECO:0000313" key="2">
    <source>
        <dbReference type="Proteomes" id="UP000287872"/>
    </source>
</evidence>
<dbReference type="EMBL" id="BHYK01000021">
    <property type="protein sequence ID" value="GCD11769.1"/>
    <property type="molecule type" value="Genomic_DNA"/>
</dbReference>
<gene>
    <name evidence="1" type="ORF">Ctaglu_33920</name>
</gene>
<comment type="caution">
    <text evidence="1">The sequence shown here is derived from an EMBL/GenBank/DDBJ whole genome shotgun (WGS) entry which is preliminary data.</text>
</comment>
<organism evidence="1 2">
    <name type="scientific">Clostridium tagluense</name>
    <dbReference type="NCBI Taxonomy" id="360422"/>
    <lineage>
        <taxon>Bacteria</taxon>
        <taxon>Bacillati</taxon>
        <taxon>Bacillota</taxon>
        <taxon>Clostridia</taxon>
        <taxon>Eubacteriales</taxon>
        <taxon>Clostridiaceae</taxon>
        <taxon>Clostridium</taxon>
    </lineage>
</organism>
<keyword evidence="2" id="KW-1185">Reference proteome</keyword>
<accession>A0A401UQF7</accession>
<sequence length="241" mass="28526">MNINDIIIMEQSNMKNSIPLINLNNKVFEDIIISFGLNIADFYKVEGKLYPYCYAKETVLVEIYEMSTSFFKDFRVKEQIVLRTNRHNECIATNNYKSLFCLIDKPFRFMMYKKLFDDIPDNQKYEIFESIYTSSEYGFNSLSKKFIEKVFKYNKKSQNCTSTDVIIIYRGEGEKSTPYKKSYSWTTDIKVAEWFANRFSDNGKVYKAKVYVKDILAHIEDKSEHEVIVLPNKIFNVIQIK</sequence>
<dbReference type="RefSeq" id="WP_125003870.1">
    <property type="nucleotide sequence ID" value="NZ_BHYK01000021.1"/>
</dbReference>